<evidence type="ECO:0000256" key="1">
    <source>
        <dbReference type="ARBA" id="ARBA00004653"/>
    </source>
</evidence>
<evidence type="ECO:0000256" key="5">
    <source>
        <dbReference type="ARBA" id="ARBA00022927"/>
    </source>
</evidence>
<proteinExistence type="inferred from homology"/>
<comment type="similarity">
    <text evidence="2">Belongs to the SYS1 family.</text>
</comment>
<sequence length="172" mass="19455">MFKMASGSTGFRAKVFDPLLIMAQIIALQVFFYMSLGLWIIFADVIAKITPSFSQIFSYKEFKFPNRGWFVMGATTLNPFTCALFLWWLVGRAKQCLDFSATVYFIHFIFCCCFGGFPLSLAWWLTNIVSLTIMTVISEWLSWRSDMRAITITGGTAGGNNNNNSRTSILPT</sequence>
<dbReference type="RefSeq" id="XP_019855933.1">
    <property type="nucleotide sequence ID" value="XM_020000374.1"/>
</dbReference>
<dbReference type="KEGG" id="aqu:100638354"/>
<evidence type="ECO:0000256" key="7">
    <source>
        <dbReference type="ARBA" id="ARBA00023034"/>
    </source>
</evidence>
<accession>A0AAN0JGZ7</accession>
<keyword evidence="7" id="KW-0333">Golgi apparatus</keyword>
<protein>
    <recommendedName>
        <fullName evidence="12">Protein SYS1 homolog</fullName>
    </recommendedName>
</protein>
<keyword evidence="6 9" id="KW-1133">Transmembrane helix</keyword>
<dbReference type="AlphaFoldDB" id="A0AAN0JGZ7"/>
<keyword evidence="4 9" id="KW-0812">Transmembrane</keyword>
<name>A0AAN0JGZ7_AMPQE</name>
<dbReference type="Pfam" id="PF09801">
    <property type="entry name" value="SYS1"/>
    <property type="match status" value="1"/>
</dbReference>
<organism evidence="10 11">
    <name type="scientific">Amphimedon queenslandica</name>
    <name type="common">Sponge</name>
    <dbReference type="NCBI Taxonomy" id="400682"/>
    <lineage>
        <taxon>Eukaryota</taxon>
        <taxon>Metazoa</taxon>
        <taxon>Porifera</taxon>
        <taxon>Demospongiae</taxon>
        <taxon>Heteroscleromorpha</taxon>
        <taxon>Haplosclerida</taxon>
        <taxon>Niphatidae</taxon>
        <taxon>Amphimedon</taxon>
    </lineage>
</organism>
<dbReference type="GeneID" id="100638354"/>
<dbReference type="GO" id="GO:0043001">
    <property type="term" value="P:Golgi to plasma membrane protein transport"/>
    <property type="evidence" value="ECO:0007669"/>
    <property type="project" value="TreeGrafter"/>
</dbReference>
<dbReference type="GO" id="GO:0005829">
    <property type="term" value="C:cytosol"/>
    <property type="evidence" value="ECO:0007669"/>
    <property type="project" value="GOC"/>
</dbReference>
<feature type="transmembrane region" description="Helical" evidence="9">
    <location>
        <begin position="69"/>
        <end position="90"/>
    </location>
</feature>
<evidence type="ECO:0000256" key="2">
    <source>
        <dbReference type="ARBA" id="ARBA00008160"/>
    </source>
</evidence>
<dbReference type="GO" id="GO:0006895">
    <property type="term" value="P:Golgi to endosome transport"/>
    <property type="evidence" value="ECO:0007669"/>
    <property type="project" value="TreeGrafter"/>
</dbReference>
<feature type="transmembrane region" description="Helical" evidence="9">
    <location>
        <begin position="97"/>
        <end position="117"/>
    </location>
</feature>
<dbReference type="GO" id="GO:0005802">
    <property type="term" value="C:trans-Golgi network"/>
    <property type="evidence" value="ECO:0007669"/>
    <property type="project" value="TreeGrafter"/>
</dbReference>
<dbReference type="InterPro" id="IPR019185">
    <property type="entry name" value="Integral_membrane_SYS1-rel"/>
</dbReference>
<comment type="subcellular location">
    <subcellularLocation>
        <location evidence="1">Golgi apparatus membrane</location>
        <topology evidence="1">Multi-pass membrane protein</topology>
    </subcellularLocation>
</comment>
<dbReference type="PANTHER" id="PTHR12952">
    <property type="entry name" value="SYS1"/>
    <property type="match status" value="1"/>
</dbReference>
<dbReference type="EnsemblMetazoa" id="XM_020000374.1">
    <property type="protein sequence ID" value="XP_019855933.1"/>
    <property type="gene ID" value="LOC100638354"/>
</dbReference>
<evidence type="ECO:0000256" key="6">
    <source>
        <dbReference type="ARBA" id="ARBA00022989"/>
    </source>
</evidence>
<reference evidence="10" key="2">
    <citation type="submission" date="2024-06" db="UniProtKB">
        <authorList>
            <consortium name="EnsemblMetazoa"/>
        </authorList>
    </citation>
    <scope>IDENTIFICATION</scope>
</reference>
<evidence type="ECO:0000256" key="8">
    <source>
        <dbReference type="ARBA" id="ARBA00023136"/>
    </source>
</evidence>
<evidence type="ECO:0000256" key="3">
    <source>
        <dbReference type="ARBA" id="ARBA00022448"/>
    </source>
</evidence>
<dbReference type="PANTHER" id="PTHR12952:SF0">
    <property type="entry name" value="PROTEIN SYS1 HOMOLOG"/>
    <property type="match status" value="1"/>
</dbReference>
<evidence type="ECO:0000256" key="4">
    <source>
        <dbReference type="ARBA" id="ARBA00022692"/>
    </source>
</evidence>
<evidence type="ECO:0000256" key="9">
    <source>
        <dbReference type="SAM" id="Phobius"/>
    </source>
</evidence>
<dbReference type="GO" id="GO:0034067">
    <property type="term" value="P:protein localization to Golgi apparatus"/>
    <property type="evidence" value="ECO:0007669"/>
    <property type="project" value="TreeGrafter"/>
</dbReference>
<dbReference type="Proteomes" id="UP000007879">
    <property type="component" value="Unassembled WGS sequence"/>
</dbReference>
<feature type="transmembrane region" description="Helical" evidence="9">
    <location>
        <begin position="20"/>
        <end position="42"/>
    </location>
</feature>
<evidence type="ECO:0008006" key="12">
    <source>
        <dbReference type="Google" id="ProtNLM"/>
    </source>
</evidence>
<keyword evidence="11" id="KW-1185">Reference proteome</keyword>
<dbReference type="GO" id="GO:0000139">
    <property type="term" value="C:Golgi membrane"/>
    <property type="evidence" value="ECO:0007669"/>
    <property type="project" value="UniProtKB-SubCell"/>
</dbReference>
<keyword evidence="5" id="KW-0653">Protein transport</keyword>
<keyword evidence="3" id="KW-0813">Transport</keyword>
<keyword evidence="8 9" id="KW-0472">Membrane</keyword>
<evidence type="ECO:0000313" key="11">
    <source>
        <dbReference type="Proteomes" id="UP000007879"/>
    </source>
</evidence>
<reference evidence="11" key="1">
    <citation type="journal article" date="2010" name="Nature">
        <title>The Amphimedon queenslandica genome and the evolution of animal complexity.</title>
        <authorList>
            <person name="Srivastava M."/>
            <person name="Simakov O."/>
            <person name="Chapman J."/>
            <person name="Fahey B."/>
            <person name="Gauthier M.E."/>
            <person name="Mitros T."/>
            <person name="Richards G.S."/>
            <person name="Conaco C."/>
            <person name="Dacre M."/>
            <person name="Hellsten U."/>
            <person name="Larroux C."/>
            <person name="Putnam N.H."/>
            <person name="Stanke M."/>
            <person name="Adamska M."/>
            <person name="Darling A."/>
            <person name="Degnan S.M."/>
            <person name="Oakley T.H."/>
            <person name="Plachetzki D.C."/>
            <person name="Zhai Y."/>
            <person name="Adamski M."/>
            <person name="Calcino A."/>
            <person name="Cummins S.F."/>
            <person name="Goodstein D.M."/>
            <person name="Harris C."/>
            <person name="Jackson D.J."/>
            <person name="Leys S.P."/>
            <person name="Shu S."/>
            <person name="Woodcroft B.J."/>
            <person name="Vervoort M."/>
            <person name="Kosik K.S."/>
            <person name="Manning G."/>
            <person name="Degnan B.M."/>
            <person name="Rokhsar D.S."/>
        </authorList>
    </citation>
    <scope>NUCLEOTIDE SEQUENCE [LARGE SCALE GENOMIC DNA]</scope>
</reference>
<evidence type="ECO:0000313" key="10">
    <source>
        <dbReference type="EnsemblMetazoa" id="XP_019855933.1"/>
    </source>
</evidence>